<dbReference type="FunFam" id="2.30.39.10:FF:000014">
    <property type="entry name" value="Serpin family B member 9"/>
    <property type="match status" value="1"/>
</dbReference>
<evidence type="ECO:0000256" key="1">
    <source>
        <dbReference type="ARBA" id="ARBA00004496"/>
    </source>
</evidence>
<comment type="similarity">
    <text evidence="2">Belongs to the serpin family. Ov-serpin subfamily.</text>
</comment>
<dbReference type="Proteomes" id="UP001153269">
    <property type="component" value="Unassembled WGS sequence"/>
</dbReference>
<comment type="subcellular location">
    <subcellularLocation>
        <location evidence="1">Cytoplasm</location>
    </subcellularLocation>
</comment>
<evidence type="ECO:0000313" key="10">
    <source>
        <dbReference type="EMBL" id="CAB1431694.1"/>
    </source>
</evidence>
<keyword evidence="11" id="KW-1185">Reference proteome</keyword>
<evidence type="ECO:0000256" key="6">
    <source>
        <dbReference type="ARBA" id="ARBA00022990"/>
    </source>
</evidence>
<feature type="domain" description="Serpin" evidence="9">
    <location>
        <begin position="59"/>
        <end position="456"/>
    </location>
</feature>
<dbReference type="PROSITE" id="PS00284">
    <property type="entry name" value="SERPIN"/>
    <property type="match status" value="1"/>
</dbReference>
<protein>
    <recommendedName>
        <fullName evidence="8">Serpin B6</fullName>
    </recommendedName>
</protein>
<dbReference type="CDD" id="cd19956">
    <property type="entry name" value="serpinB"/>
    <property type="match status" value="1"/>
</dbReference>
<sequence length="457" mass="51315">MPVEGAFASGTEETKLSALQCRTLQRSKCVPERLPNSCCSEDTMASSSPLSKANTSFCLDLFKQLSDKDKAANVFFSPFSISSALAMVMLGARGNTHTQMSEALSFCEKMQSEEEQQQPQQLQQLQQPWQQMVKMELCLDDIHAEFSELLKTLNKADAPYSLSVANRLYGELSFQFVEDFLGETMKHYNAELESVDFKTSHEAARLNINGWVEKNTQGKIKNLLAKGVVDSMTSMVLVNAIYFKGKWDKPFEKSSTKDAQFRINKNETKPVKMMHQNSTFALGFIAEIFCQVLEIPYKGEELSMLIFLPMDIDDSSTGLEKLEKELTYDNFMEWTHSDRLSLSDVEVGLPQFKLEESYDMGAVLASMGMVDAFDARMCDFSGMSSSNNLVMSKVIHKAFVDVNEEGTEAAAATAVIMMLTCVLRPRGTFIADHPFLFFIRHNPTKTVLFSGRYSSPQ</sequence>
<name>A0A9N7UGM9_PLEPL</name>
<dbReference type="Gene3D" id="3.30.497.10">
    <property type="entry name" value="Antithrombin, subunit I, domain 2"/>
    <property type="match status" value="1"/>
</dbReference>
<dbReference type="Pfam" id="PF00079">
    <property type="entry name" value="Serpin"/>
    <property type="match status" value="1"/>
</dbReference>
<evidence type="ECO:0000256" key="5">
    <source>
        <dbReference type="ARBA" id="ARBA00022900"/>
    </source>
</evidence>
<comment type="subunit">
    <text evidence="7">Forms a complex with the monomeric form of beta-tryptase.</text>
</comment>
<evidence type="ECO:0000256" key="8">
    <source>
        <dbReference type="ARBA" id="ARBA00039202"/>
    </source>
</evidence>
<dbReference type="AlphaFoldDB" id="A0A9N7UGM9"/>
<dbReference type="InterPro" id="IPR023795">
    <property type="entry name" value="Serpin_CS"/>
</dbReference>
<evidence type="ECO:0000259" key="9">
    <source>
        <dbReference type="SMART" id="SM00093"/>
    </source>
</evidence>
<dbReference type="InterPro" id="IPR042185">
    <property type="entry name" value="Serpin_sf_2"/>
</dbReference>
<dbReference type="GO" id="GO:0005615">
    <property type="term" value="C:extracellular space"/>
    <property type="evidence" value="ECO:0007669"/>
    <property type="project" value="InterPro"/>
</dbReference>
<dbReference type="InterPro" id="IPR000215">
    <property type="entry name" value="Serpin_fam"/>
</dbReference>
<evidence type="ECO:0000256" key="4">
    <source>
        <dbReference type="ARBA" id="ARBA00022690"/>
    </source>
</evidence>
<proteinExistence type="inferred from homology"/>
<keyword evidence="3" id="KW-0963">Cytoplasm</keyword>
<accession>A0A9N7UGM9</accession>
<reference evidence="10" key="1">
    <citation type="submission" date="2020-03" db="EMBL/GenBank/DDBJ databases">
        <authorList>
            <person name="Weist P."/>
        </authorList>
    </citation>
    <scope>NUCLEOTIDE SEQUENCE</scope>
</reference>
<dbReference type="GO" id="GO:0004867">
    <property type="term" value="F:serine-type endopeptidase inhibitor activity"/>
    <property type="evidence" value="ECO:0007669"/>
    <property type="project" value="UniProtKB-KW"/>
</dbReference>
<comment type="caution">
    <text evidence="10">The sequence shown here is derived from an EMBL/GenBank/DDBJ whole genome shotgun (WGS) entry which is preliminary data.</text>
</comment>
<dbReference type="InterPro" id="IPR042178">
    <property type="entry name" value="Serpin_sf_1"/>
</dbReference>
<dbReference type="SUPFAM" id="SSF56574">
    <property type="entry name" value="Serpins"/>
    <property type="match status" value="1"/>
</dbReference>
<keyword evidence="6" id="KW-0007">Acetylation</keyword>
<gene>
    <name evidence="10" type="ORF">PLEPLA_LOCUS19751</name>
</gene>
<dbReference type="PANTHER" id="PTHR11461:SF204">
    <property type="entry name" value="SERPIN B6"/>
    <property type="match status" value="1"/>
</dbReference>
<dbReference type="GO" id="GO:0005737">
    <property type="term" value="C:cytoplasm"/>
    <property type="evidence" value="ECO:0007669"/>
    <property type="project" value="UniProtKB-SubCell"/>
</dbReference>
<keyword evidence="4" id="KW-0646">Protease inhibitor</keyword>
<keyword evidence="5" id="KW-0722">Serine protease inhibitor</keyword>
<dbReference type="InterPro" id="IPR036186">
    <property type="entry name" value="Serpin_sf"/>
</dbReference>
<evidence type="ECO:0000256" key="7">
    <source>
        <dbReference type="ARBA" id="ARBA00038828"/>
    </source>
</evidence>
<organism evidence="10 11">
    <name type="scientific">Pleuronectes platessa</name>
    <name type="common">European plaice</name>
    <dbReference type="NCBI Taxonomy" id="8262"/>
    <lineage>
        <taxon>Eukaryota</taxon>
        <taxon>Metazoa</taxon>
        <taxon>Chordata</taxon>
        <taxon>Craniata</taxon>
        <taxon>Vertebrata</taxon>
        <taxon>Euteleostomi</taxon>
        <taxon>Actinopterygii</taxon>
        <taxon>Neopterygii</taxon>
        <taxon>Teleostei</taxon>
        <taxon>Neoteleostei</taxon>
        <taxon>Acanthomorphata</taxon>
        <taxon>Carangaria</taxon>
        <taxon>Pleuronectiformes</taxon>
        <taxon>Pleuronectoidei</taxon>
        <taxon>Pleuronectidae</taxon>
        <taxon>Pleuronectes</taxon>
    </lineage>
</organism>
<evidence type="ECO:0000256" key="2">
    <source>
        <dbReference type="ARBA" id="ARBA00006426"/>
    </source>
</evidence>
<evidence type="ECO:0000256" key="3">
    <source>
        <dbReference type="ARBA" id="ARBA00022490"/>
    </source>
</evidence>
<dbReference type="EMBL" id="CADEAL010001360">
    <property type="protein sequence ID" value="CAB1431694.1"/>
    <property type="molecule type" value="Genomic_DNA"/>
</dbReference>
<evidence type="ECO:0000313" key="11">
    <source>
        <dbReference type="Proteomes" id="UP001153269"/>
    </source>
</evidence>
<dbReference type="SMART" id="SM00093">
    <property type="entry name" value="SERPIN"/>
    <property type="match status" value="1"/>
</dbReference>
<dbReference type="InterPro" id="IPR023796">
    <property type="entry name" value="Serpin_dom"/>
</dbReference>
<dbReference type="Gene3D" id="2.30.39.10">
    <property type="entry name" value="Alpha-1-antitrypsin, domain 1"/>
    <property type="match status" value="1"/>
</dbReference>
<dbReference type="PANTHER" id="PTHR11461">
    <property type="entry name" value="SERINE PROTEASE INHIBITOR, SERPIN"/>
    <property type="match status" value="1"/>
</dbReference>